<evidence type="ECO:0008006" key="4">
    <source>
        <dbReference type="Google" id="ProtNLM"/>
    </source>
</evidence>
<dbReference type="AlphaFoldDB" id="A0AAN1CYT7"/>
<keyword evidence="3" id="KW-1185">Reference proteome</keyword>
<dbReference type="Pfam" id="PF19795">
    <property type="entry name" value="DUF6279"/>
    <property type="match status" value="1"/>
</dbReference>
<sequence>MKLHDVSNKVLRYSLILVSIFLLAGCTKKFFYNNLDWFVLEYLDDYVTLNQEQESLLEERLLFLAEWHKQEELPRYVDHLKEMETMTEEDITLNYLQQSRERFREHYNRIISKVAPELFSLSLLLTPQQQREFLLNVQKDYKKRNAKYADKTEKEVRKIVFENTEEWVTEWIGELNDDQQRYVTQFSNQVILNSPLWRNYRASIYQEIEYMFDNKSNSVIYQKVFMQLMFEPESFYSDQLSQNMDHNLALVDQLTLSLSKSMTKKQWNHFRGEVAQWRSLAQELLD</sequence>
<name>A0AAN1CYT7_VIBNA</name>
<evidence type="ECO:0000313" key="2">
    <source>
        <dbReference type="EMBL" id="ANQ15696.1"/>
    </source>
</evidence>
<keyword evidence="1" id="KW-1133">Transmembrane helix</keyword>
<evidence type="ECO:0000256" key="1">
    <source>
        <dbReference type="SAM" id="Phobius"/>
    </source>
</evidence>
<dbReference type="KEGG" id="vna:PN96_18105"/>
<evidence type="ECO:0000313" key="3">
    <source>
        <dbReference type="Proteomes" id="UP000092741"/>
    </source>
</evidence>
<keyword evidence="1" id="KW-0472">Membrane</keyword>
<accession>A0AAN1CYT7</accession>
<feature type="transmembrane region" description="Helical" evidence="1">
    <location>
        <begin position="12"/>
        <end position="32"/>
    </location>
</feature>
<gene>
    <name evidence="2" type="ORF">BA890_21955</name>
</gene>
<reference evidence="2 3" key="1">
    <citation type="submission" date="2016-07" db="EMBL/GenBank/DDBJ databases">
        <title>Developing Vibrio natriegens as a novel, fast-growing host for biotechnology.</title>
        <authorList>
            <person name="Weinstock M.T."/>
            <person name="Hesek E.D."/>
            <person name="Wilson C.M."/>
            <person name="Gibson D.G."/>
        </authorList>
    </citation>
    <scope>NUCLEOTIDE SEQUENCE [LARGE SCALE GENOMIC DNA]</scope>
    <source>
        <strain evidence="2 3">ATCC 14048</strain>
    </source>
</reference>
<keyword evidence="1" id="KW-0812">Transmembrane</keyword>
<dbReference type="EMBL" id="CP016346">
    <property type="protein sequence ID" value="ANQ15696.1"/>
    <property type="molecule type" value="Genomic_DNA"/>
</dbReference>
<dbReference type="InterPro" id="IPR016875">
    <property type="entry name" value="UCP028200"/>
</dbReference>
<dbReference type="PIRSF" id="PIRSF028200">
    <property type="entry name" value="UCP028200"/>
    <property type="match status" value="1"/>
</dbReference>
<dbReference type="PROSITE" id="PS51257">
    <property type="entry name" value="PROKAR_LIPOPROTEIN"/>
    <property type="match status" value="1"/>
</dbReference>
<organism evidence="2 3">
    <name type="scientific">Vibrio natriegens NBRC 15636 = ATCC 14048 = DSM 759</name>
    <dbReference type="NCBI Taxonomy" id="1219067"/>
    <lineage>
        <taxon>Bacteria</taxon>
        <taxon>Pseudomonadati</taxon>
        <taxon>Pseudomonadota</taxon>
        <taxon>Gammaproteobacteria</taxon>
        <taxon>Vibrionales</taxon>
        <taxon>Vibrionaceae</taxon>
        <taxon>Vibrio</taxon>
    </lineage>
</organism>
<proteinExistence type="predicted"/>
<protein>
    <recommendedName>
        <fullName evidence="4">Lipoprotein</fullName>
    </recommendedName>
</protein>
<dbReference type="Proteomes" id="UP000092741">
    <property type="component" value="Chromosome 2"/>
</dbReference>